<keyword evidence="1" id="KW-0812">Transmembrane</keyword>
<proteinExistence type="predicted"/>
<keyword evidence="3" id="KW-1185">Reference proteome</keyword>
<dbReference type="RefSeq" id="WP_025839795.1">
    <property type="nucleotide sequence ID" value="NZ_BAKP01000058.1"/>
</dbReference>
<organism evidence="2 3">
    <name type="scientific">Prevotella scopos JCM 17725</name>
    <dbReference type="NCBI Taxonomy" id="1236518"/>
    <lineage>
        <taxon>Bacteria</taxon>
        <taxon>Pseudomonadati</taxon>
        <taxon>Bacteroidota</taxon>
        <taxon>Bacteroidia</taxon>
        <taxon>Bacteroidales</taxon>
        <taxon>Prevotellaceae</taxon>
        <taxon>Prevotella</taxon>
    </lineage>
</organism>
<dbReference type="AlphaFoldDB" id="A0AAX2F7K7"/>
<comment type="caution">
    <text evidence="2">The sequence shown here is derived from an EMBL/GenBank/DDBJ whole genome shotgun (WGS) entry which is preliminary data.</text>
</comment>
<evidence type="ECO:0000256" key="1">
    <source>
        <dbReference type="SAM" id="Phobius"/>
    </source>
</evidence>
<name>A0AAX2F7K7_9BACT</name>
<accession>A0AAX2F7K7</accession>
<evidence type="ECO:0000313" key="3">
    <source>
        <dbReference type="Proteomes" id="UP000184105"/>
    </source>
</evidence>
<dbReference type="EMBL" id="FQWA01000048">
    <property type="protein sequence ID" value="SHG17676.1"/>
    <property type="molecule type" value="Genomic_DNA"/>
</dbReference>
<protein>
    <submittedName>
        <fullName evidence="2">Uncharacterized protein</fullName>
    </submittedName>
</protein>
<dbReference type="Proteomes" id="UP000184105">
    <property type="component" value="Unassembled WGS sequence"/>
</dbReference>
<evidence type="ECO:0000313" key="2">
    <source>
        <dbReference type="EMBL" id="SHG17676.1"/>
    </source>
</evidence>
<keyword evidence="1" id="KW-0472">Membrane</keyword>
<keyword evidence="1" id="KW-1133">Transmembrane helix</keyword>
<reference evidence="2 3" key="1">
    <citation type="submission" date="2016-11" db="EMBL/GenBank/DDBJ databases">
        <authorList>
            <person name="Varghese N."/>
            <person name="Submissions S."/>
        </authorList>
    </citation>
    <scope>NUCLEOTIDE SEQUENCE [LARGE SCALE GENOMIC DNA]</scope>
    <source>
        <strain evidence="2 3">DSM 22613</strain>
    </source>
</reference>
<sequence length="59" mass="6844">MRKTILILSLYIIGNGLLLLGTDFKFTIPIITLQIMSFWGTYKLIKDANHFKKKEEKSV</sequence>
<gene>
    <name evidence="2" type="ORF">SAMN05444364_14815</name>
</gene>
<feature type="transmembrane region" description="Helical" evidence="1">
    <location>
        <begin position="26"/>
        <end position="45"/>
    </location>
</feature>